<sequence>MTKRWHSFLASGASTKHEQNGEWSGWRCCSDARVIRRTALSCLMLTFAEYDRLDALDLAQLFRRGELSAEDMCTAAIHRAQVVNVALNAVVYPLYDQGLAQARATDAARARGEQATGPFAGVPFLVKDFGSRLAGVPHTGGTRAYRDQIPEWDDELVRRWQAAGLLPLGKTNTPEFALMGVTEPELHGPTRNPWDLGRTPGGSSGGSASAVAAGIVPLAGAGDGGGSIRIPASCCGLFGLKPSRGRVPCGDGVGEPWQGAAVEHVLTRSVRDSAALLDLEQGPDAGAALFLPSPERPYSEEVGREPGRLRIGFSTAHPLGRSVHPECVAAVQGAARLLESLGHEVEEVALPWDGPALAQAFLMLYFGETGASLAALRDTLGRPARASDVEAVTWLLGQLGRSYSAADFAAARASWNVHARAMGRFHQNYDLLLTPVLATPPLQIGELQPRGVQAALLRAAQQMDVSGLLRRSGQVDALATDILEKMPYTQLANLTGQPAMSVPLHWTADGLPVGVQFVAPLAREDVLLRLAGQLEQARPWFARRPTVGRAAVGEAAYSGSA</sequence>
<dbReference type="PIR" id="C75543">
    <property type="entry name" value="C75543"/>
</dbReference>
<dbReference type="InterPro" id="IPR023631">
    <property type="entry name" value="Amidase_dom"/>
</dbReference>
<dbReference type="InParanoid" id="Q9RXS1"/>
<protein>
    <submittedName>
        <fullName evidence="3">6-aminohexanoate-cyclic-dimer hydrolase</fullName>
    </submittedName>
</protein>
<dbReference type="Pfam" id="PF01425">
    <property type="entry name" value="Amidase"/>
    <property type="match status" value="1"/>
</dbReference>
<dbReference type="GO" id="GO:0016787">
    <property type="term" value="F:hydrolase activity"/>
    <property type="evidence" value="ECO:0007669"/>
    <property type="project" value="UniProtKB-KW"/>
</dbReference>
<dbReference type="InterPro" id="IPR036928">
    <property type="entry name" value="AS_sf"/>
</dbReference>
<dbReference type="EnsemblBacteria" id="AAF09821">
    <property type="protein sequence ID" value="AAF09821"/>
    <property type="gene ID" value="DR_0235"/>
</dbReference>
<gene>
    <name evidence="3" type="ordered locus">DR_0235</name>
</gene>
<feature type="domain" description="Amidase" evidence="2">
    <location>
        <begin position="74"/>
        <end position="528"/>
    </location>
</feature>
<proteinExistence type="inferred from homology"/>
<evidence type="ECO:0000313" key="3">
    <source>
        <dbReference type="EMBL" id="AAF09821.1"/>
    </source>
</evidence>
<keyword evidence="4" id="KW-1185">Reference proteome</keyword>
<dbReference type="PANTHER" id="PTHR11895">
    <property type="entry name" value="TRANSAMIDASE"/>
    <property type="match status" value="1"/>
</dbReference>
<dbReference type="Gene3D" id="3.90.1300.10">
    <property type="entry name" value="Amidase signature (AS) domain"/>
    <property type="match status" value="1"/>
</dbReference>
<dbReference type="PaxDb" id="243230-DR_0235"/>
<dbReference type="PATRIC" id="fig|243230.17.peg.398"/>
<dbReference type="PROSITE" id="PS00571">
    <property type="entry name" value="AMIDASES"/>
    <property type="match status" value="1"/>
</dbReference>
<dbReference type="KEGG" id="dra:DR_0235"/>
<evidence type="ECO:0000313" key="4">
    <source>
        <dbReference type="Proteomes" id="UP000002524"/>
    </source>
</evidence>
<organism evidence="3 4">
    <name type="scientific">Deinococcus radiodurans (strain ATCC 13939 / DSM 20539 / JCM 16871 / CCUG 27074 / LMG 4051 / NBRC 15346 / NCIMB 9279 / VKM B-1422 / R1)</name>
    <dbReference type="NCBI Taxonomy" id="243230"/>
    <lineage>
        <taxon>Bacteria</taxon>
        <taxon>Thermotogati</taxon>
        <taxon>Deinococcota</taxon>
        <taxon>Deinococci</taxon>
        <taxon>Deinococcales</taxon>
        <taxon>Deinococcaceae</taxon>
        <taxon>Deinococcus</taxon>
    </lineage>
</organism>
<dbReference type="EMBL" id="AE000513">
    <property type="protein sequence ID" value="AAF09821.1"/>
    <property type="molecule type" value="Genomic_DNA"/>
</dbReference>
<evidence type="ECO:0000259" key="2">
    <source>
        <dbReference type="Pfam" id="PF01425"/>
    </source>
</evidence>
<dbReference type="HOGENOM" id="CLU_009600_0_4_0"/>
<dbReference type="AlphaFoldDB" id="Q9RXS1"/>
<dbReference type="eggNOG" id="COG0154">
    <property type="taxonomic scope" value="Bacteria"/>
</dbReference>
<accession>Q9RXS1</accession>
<dbReference type="Proteomes" id="UP000002524">
    <property type="component" value="Chromosome 1"/>
</dbReference>
<keyword evidence="3" id="KW-0378">Hydrolase</keyword>
<dbReference type="PANTHER" id="PTHR11895:SF7">
    <property type="entry name" value="GLUTAMYL-TRNA(GLN) AMIDOTRANSFERASE SUBUNIT A, MITOCHONDRIAL"/>
    <property type="match status" value="1"/>
</dbReference>
<reference evidence="3 4" key="1">
    <citation type="journal article" date="1999" name="Science">
        <title>Genome sequence of the radioresistant bacterium Deinococcus radiodurans R1.</title>
        <authorList>
            <person name="White O."/>
            <person name="Eisen J.A."/>
            <person name="Heidelberg J.F."/>
            <person name="Hickey E.K."/>
            <person name="Peterson J.D."/>
            <person name="Dodson R.J."/>
            <person name="Haft D.H."/>
            <person name="Gwinn M.L."/>
            <person name="Nelson W.C."/>
            <person name="Richardson D.L."/>
            <person name="Moffat K.S."/>
            <person name="Qin H."/>
            <person name="Jiang L."/>
            <person name="Pamphile W."/>
            <person name="Crosby M."/>
            <person name="Shen M."/>
            <person name="Vamathevan J.J."/>
            <person name="Lam P."/>
            <person name="McDonald L."/>
            <person name="Utterback T."/>
            <person name="Zalewski C."/>
            <person name="Makarova K.S."/>
            <person name="Aravind L."/>
            <person name="Daly M.J."/>
            <person name="Minton K.W."/>
            <person name="Fleischmann R.D."/>
            <person name="Ketchum K.A."/>
            <person name="Nelson K.E."/>
            <person name="Salzberg S."/>
            <person name="Smith H.O."/>
            <person name="Venter J.C."/>
            <person name="Fraser C.M."/>
        </authorList>
    </citation>
    <scope>NUCLEOTIDE SEQUENCE [LARGE SCALE GENOMIC DNA]</scope>
    <source>
        <strain evidence="4">ATCC 13939 / DSM 20539 / JCM 16871 / LMG 4051 / NBRC 15346 / NCIMB 9279 / R1 / VKM B-1422</strain>
    </source>
</reference>
<dbReference type="STRING" id="243230.DR_0235"/>
<dbReference type="SUPFAM" id="SSF75304">
    <property type="entry name" value="Amidase signature (AS) enzymes"/>
    <property type="match status" value="1"/>
</dbReference>
<evidence type="ECO:0000256" key="1">
    <source>
        <dbReference type="ARBA" id="ARBA00009199"/>
    </source>
</evidence>
<name>Q9RXS1_DEIRA</name>
<dbReference type="InterPro" id="IPR020556">
    <property type="entry name" value="Amidase_CS"/>
</dbReference>
<dbReference type="OrthoDB" id="9811471at2"/>
<comment type="similarity">
    <text evidence="1">Belongs to the amidase family.</text>
</comment>
<dbReference type="InterPro" id="IPR000120">
    <property type="entry name" value="Amidase"/>
</dbReference>